<gene>
    <name evidence="2" type="ORF">QQX98_005156</name>
</gene>
<keyword evidence="3" id="KW-1185">Reference proteome</keyword>
<evidence type="ECO:0000313" key="3">
    <source>
        <dbReference type="Proteomes" id="UP001498476"/>
    </source>
</evidence>
<dbReference type="Proteomes" id="UP001498476">
    <property type="component" value="Unassembled WGS sequence"/>
</dbReference>
<name>A0ABR1H6P0_9HYPO</name>
<sequence length="482" mass="53026">MTSFNMSTLENDGSLPLFASLNPAPSPFFYFHHIVNGNDTTLTIQVIGPNLEFKFTHSRAKAYLTPAQIAHRLANKTVGFLALVTPTGERTVLAAAESGHGGGKFGDMLDAPPGVLANMLWTKRVVAIGRLLGLSMESPFDSGGGPRVRGRQGLFRGSHVEVKLAVHGIAVLLDVFGITKDFDAVTARHLRHLRDKRWEDGTRPRFEVFFSRKHCGSCGKLVRTLEEATGVSISLLWKPRLEMKQYAKANPTAASRRRQRVPRFVDEQDRDLGDQLSKEESDDETVGGEESGDEGEEEDDVQVIDMVDLISLPSFTISPTPHPTDDVQVIDTIDLISHSPFSINLTPHPADDYINGLAYRVGQIESSPDGAAEAIVQFAQQMTGNRVHWVSSAPPASISKPLPATPVTEPPAWMTPRNTPTASKGYHLPVRSRSPPSPCERAALRDRSPRRYSTGILERTVLGERRSRSYISVEIPARRRST</sequence>
<proteinExistence type="predicted"/>
<feature type="region of interest" description="Disordered" evidence="1">
    <location>
        <begin position="400"/>
        <end position="451"/>
    </location>
</feature>
<organism evidence="2 3">
    <name type="scientific">Neonectria punicea</name>
    <dbReference type="NCBI Taxonomy" id="979145"/>
    <lineage>
        <taxon>Eukaryota</taxon>
        <taxon>Fungi</taxon>
        <taxon>Dikarya</taxon>
        <taxon>Ascomycota</taxon>
        <taxon>Pezizomycotina</taxon>
        <taxon>Sordariomycetes</taxon>
        <taxon>Hypocreomycetidae</taxon>
        <taxon>Hypocreales</taxon>
        <taxon>Nectriaceae</taxon>
        <taxon>Neonectria</taxon>
    </lineage>
</organism>
<comment type="caution">
    <text evidence="2">The sequence shown here is derived from an EMBL/GenBank/DDBJ whole genome shotgun (WGS) entry which is preliminary data.</text>
</comment>
<protein>
    <submittedName>
        <fullName evidence="2">Uncharacterized protein</fullName>
    </submittedName>
</protein>
<feature type="region of interest" description="Disordered" evidence="1">
    <location>
        <begin position="248"/>
        <end position="300"/>
    </location>
</feature>
<feature type="compositionally biased region" description="Acidic residues" evidence="1">
    <location>
        <begin position="280"/>
        <end position="300"/>
    </location>
</feature>
<dbReference type="EMBL" id="JAZAVJ010000067">
    <property type="protein sequence ID" value="KAK7416552.1"/>
    <property type="molecule type" value="Genomic_DNA"/>
</dbReference>
<accession>A0ABR1H6P0</accession>
<reference evidence="2 3" key="1">
    <citation type="journal article" date="2025" name="Microbiol. Resour. Announc.">
        <title>Draft genome sequences for Neonectria magnoliae and Neonectria punicea, canker pathogens of Liriodendron tulipifera and Acer saccharum in West Virginia.</title>
        <authorList>
            <person name="Petronek H.M."/>
            <person name="Kasson M.T."/>
            <person name="Metheny A.M."/>
            <person name="Stauder C.M."/>
            <person name="Lovett B."/>
            <person name="Lynch S.C."/>
            <person name="Garnas J.R."/>
            <person name="Kasson L.R."/>
            <person name="Stajich J.E."/>
        </authorList>
    </citation>
    <scope>NUCLEOTIDE SEQUENCE [LARGE SCALE GENOMIC DNA]</scope>
    <source>
        <strain evidence="2 3">NRRL 64653</strain>
    </source>
</reference>
<evidence type="ECO:0000256" key="1">
    <source>
        <dbReference type="SAM" id="MobiDB-lite"/>
    </source>
</evidence>
<feature type="compositionally biased region" description="Basic and acidic residues" evidence="1">
    <location>
        <begin position="263"/>
        <end position="279"/>
    </location>
</feature>
<evidence type="ECO:0000313" key="2">
    <source>
        <dbReference type="EMBL" id="KAK7416552.1"/>
    </source>
</evidence>